<dbReference type="SUPFAM" id="SSF63748">
    <property type="entry name" value="Tudor/PWWP/MBT"/>
    <property type="match status" value="1"/>
</dbReference>
<dbReference type="Gene3D" id="3.30.40.100">
    <property type="match status" value="1"/>
</dbReference>
<dbReference type="AlphaFoldDB" id="A7S5K0"/>
<sequence>MASSFSDDTTEAPKANLFHVLKEIFPDGEETQCVPNIILDNSSQTKDFDEKKAGSNVNKLGSWVQCSKPECCKWRFLKGAVDPIAIPERWVCHMNNDDHYNSCAASQEDFDSQDEDFDVIYSPFPTGAIVWAKLAGYPWWPAMMEDDPDYGYYYETDLDDRIPISYHVVFFGKDVSRAWVNSFSVRELTADEEPEDIGNIVVRKKNYKKQLDDANGQARQALSLPVQERLAVYGFEKRFSGQIGGATKKRKKKNVQEDESMDSLEDLPDSLESSEEFVSSGISYSSSQDTKVIKKAKKAAKKIAKHKDMPAKTKQIPGTKIEGEKNKEKNITGEMEKNIEGDGEKKQKKSKKDTKTKSIVINETEEQQEKNMSDTQQHGSRTIITKDKCQGKEKKNISLGQGGESATNSSGDLLDGEKEKVASKKAKKKAKEQCPNDVTEVSVSPAEKSDTEPKTKPKSTSKMTKDQTKDAEKQYDAKAKNDVVEKKPKAHKAKKTLDKKESKKETVHWSPKTGVEEKNTLPVVPTWKSPVKKPTKSTVKPLPKLAKTTFKPPSTTKIEGASELKPRKMPKLVKPFVTPSLVVSEPKPKVSKVRKPDAGPKVIVEHLEQVPKSQKARLYPVTTNKARKSAIKRIFDSDEEDEEDINDDIEAELANLDRDIEEMKQTLTESPSACGNQAEERLVENFEDSPEF</sequence>
<keyword evidence="3" id="KW-0862">Zinc</keyword>
<feature type="compositionally biased region" description="Basic and acidic residues" evidence="5">
    <location>
        <begin position="384"/>
        <end position="396"/>
    </location>
</feature>
<evidence type="ECO:0008006" key="10">
    <source>
        <dbReference type="Google" id="ProtNLM"/>
    </source>
</evidence>
<dbReference type="Proteomes" id="UP000001593">
    <property type="component" value="Unassembled WGS sequence"/>
</dbReference>
<evidence type="ECO:0000259" key="7">
    <source>
        <dbReference type="PROSITE" id="PS51050"/>
    </source>
</evidence>
<protein>
    <recommendedName>
        <fullName evidence="10">Zinc finger CW-type PWWP domain protein 1</fullName>
    </recommendedName>
</protein>
<keyword evidence="9" id="KW-1185">Reference proteome</keyword>
<accession>A7S5K0</accession>
<dbReference type="PROSITE" id="PS51050">
    <property type="entry name" value="ZF_CW"/>
    <property type="match status" value="1"/>
</dbReference>
<dbReference type="PANTHER" id="PTHR15999">
    <property type="entry name" value="ZINC FINGER CW-TYPE PWWP DOMAIN PROTEIN 1"/>
    <property type="match status" value="1"/>
</dbReference>
<feature type="region of interest" description="Disordered" evidence="5">
    <location>
        <begin position="297"/>
        <end position="571"/>
    </location>
</feature>
<dbReference type="InterPro" id="IPR000313">
    <property type="entry name" value="PWWP_dom"/>
</dbReference>
<feature type="compositionally biased region" description="Basic and acidic residues" evidence="5">
    <location>
        <begin position="463"/>
        <end position="487"/>
    </location>
</feature>
<evidence type="ECO:0000256" key="3">
    <source>
        <dbReference type="ARBA" id="ARBA00022833"/>
    </source>
</evidence>
<feature type="compositionally biased region" description="Polar residues" evidence="5">
    <location>
        <begin position="666"/>
        <end position="675"/>
    </location>
</feature>
<feature type="compositionally biased region" description="Acidic residues" evidence="5">
    <location>
        <begin position="257"/>
        <end position="272"/>
    </location>
</feature>
<feature type="compositionally biased region" description="Low complexity" evidence="5">
    <location>
        <begin position="536"/>
        <end position="545"/>
    </location>
</feature>
<keyword evidence="4" id="KW-0175">Coiled coil</keyword>
<feature type="region of interest" description="Disordered" evidence="5">
    <location>
        <begin position="666"/>
        <end position="692"/>
    </location>
</feature>
<evidence type="ECO:0000256" key="1">
    <source>
        <dbReference type="ARBA" id="ARBA00022723"/>
    </source>
</evidence>
<dbReference type="Gene3D" id="2.30.30.140">
    <property type="match status" value="1"/>
</dbReference>
<dbReference type="PANTHER" id="PTHR15999:SF2">
    <property type="entry name" value="ZINC FINGER CW-TYPE PWWP DOMAIN PROTEIN 1"/>
    <property type="match status" value="1"/>
</dbReference>
<dbReference type="InParanoid" id="A7S5K0"/>
<evidence type="ECO:0000313" key="8">
    <source>
        <dbReference type="EMBL" id="EDO40989.1"/>
    </source>
</evidence>
<dbReference type="CDD" id="cd20145">
    <property type="entry name" value="PWWP_ZCWPW1"/>
    <property type="match status" value="1"/>
</dbReference>
<evidence type="ECO:0000256" key="2">
    <source>
        <dbReference type="ARBA" id="ARBA00022771"/>
    </source>
</evidence>
<dbReference type="InterPro" id="IPR011124">
    <property type="entry name" value="Znf_CW"/>
</dbReference>
<evidence type="ECO:0000259" key="6">
    <source>
        <dbReference type="PROSITE" id="PS50812"/>
    </source>
</evidence>
<dbReference type="PROSITE" id="PS50812">
    <property type="entry name" value="PWWP"/>
    <property type="match status" value="1"/>
</dbReference>
<dbReference type="Pfam" id="PF00855">
    <property type="entry name" value="PWWP"/>
    <property type="match status" value="1"/>
</dbReference>
<reference evidence="8 9" key="1">
    <citation type="journal article" date="2007" name="Science">
        <title>Sea anemone genome reveals ancestral eumetazoan gene repertoire and genomic organization.</title>
        <authorList>
            <person name="Putnam N.H."/>
            <person name="Srivastava M."/>
            <person name="Hellsten U."/>
            <person name="Dirks B."/>
            <person name="Chapman J."/>
            <person name="Salamov A."/>
            <person name="Terry A."/>
            <person name="Shapiro H."/>
            <person name="Lindquist E."/>
            <person name="Kapitonov V.V."/>
            <person name="Jurka J."/>
            <person name="Genikhovich G."/>
            <person name="Grigoriev I.V."/>
            <person name="Lucas S.M."/>
            <person name="Steele R.E."/>
            <person name="Finnerty J.R."/>
            <person name="Technau U."/>
            <person name="Martindale M.Q."/>
            <person name="Rokhsar D.S."/>
        </authorList>
    </citation>
    <scope>NUCLEOTIDE SEQUENCE [LARGE SCALE GENOMIC DNA]</scope>
    <source>
        <strain evidence="9">CH2 X CH6</strain>
    </source>
</reference>
<dbReference type="EMBL" id="DS469583">
    <property type="protein sequence ID" value="EDO40989.1"/>
    <property type="molecule type" value="Genomic_DNA"/>
</dbReference>
<proteinExistence type="predicted"/>
<dbReference type="eggNOG" id="ENOG502QSQZ">
    <property type="taxonomic scope" value="Eukaryota"/>
</dbReference>
<dbReference type="GO" id="GO:0005634">
    <property type="term" value="C:nucleus"/>
    <property type="evidence" value="ECO:0000318"/>
    <property type="project" value="GO_Central"/>
</dbReference>
<name>A7S5K0_NEMVE</name>
<organism evidence="8 9">
    <name type="scientific">Nematostella vectensis</name>
    <name type="common">Starlet sea anemone</name>
    <dbReference type="NCBI Taxonomy" id="45351"/>
    <lineage>
        <taxon>Eukaryota</taxon>
        <taxon>Metazoa</taxon>
        <taxon>Cnidaria</taxon>
        <taxon>Anthozoa</taxon>
        <taxon>Hexacorallia</taxon>
        <taxon>Actiniaria</taxon>
        <taxon>Edwardsiidae</taxon>
        <taxon>Nematostella</taxon>
    </lineage>
</organism>
<dbReference type="GO" id="GO:0008270">
    <property type="term" value="F:zinc ion binding"/>
    <property type="evidence" value="ECO:0007669"/>
    <property type="project" value="UniProtKB-KW"/>
</dbReference>
<keyword evidence="2" id="KW-0863">Zinc-finger</keyword>
<feature type="compositionally biased region" description="Basic and acidic residues" evidence="5">
    <location>
        <begin position="495"/>
        <end position="507"/>
    </location>
</feature>
<feature type="domain" description="PWWP" evidence="6">
    <location>
        <begin position="126"/>
        <end position="180"/>
    </location>
</feature>
<dbReference type="Pfam" id="PF07496">
    <property type="entry name" value="zf-CW"/>
    <property type="match status" value="1"/>
</dbReference>
<feature type="domain" description="CW-type" evidence="7">
    <location>
        <begin position="57"/>
        <end position="111"/>
    </location>
</feature>
<keyword evidence="1" id="KW-0479">Metal-binding</keyword>
<feature type="compositionally biased region" description="Basic and acidic residues" evidence="5">
    <location>
        <begin position="321"/>
        <end position="345"/>
    </location>
</feature>
<feature type="region of interest" description="Disordered" evidence="5">
    <location>
        <begin position="246"/>
        <end position="272"/>
    </location>
</feature>
<feature type="coiled-coil region" evidence="4">
    <location>
        <begin position="639"/>
        <end position="666"/>
    </location>
</feature>
<dbReference type="SMART" id="SM00293">
    <property type="entry name" value="PWWP"/>
    <property type="match status" value="1"/>
</dbReference>
<gene>
    <name evidence="8" type="ORF">NEMVEDRAFT_v1g207143</name>
</gene>
<evidence type="ECO:0000256" key="4">
    <source>
        <dbReference type="SAM" id="Coils"/>
    </source>
</evidence>
<evidence type="ECO:0000313" key="9">
    <source>
        <dbReference type="Proteomes" id="UP000001593"/>
    </source>
</evidence>
<evidence type="ECO:0000256" key="5">
    <source>
        <dbReference type="SAM" id="MobiDB-lite"/>
    </source>
</evidence>
<feature type="compositionally biased region" description="Polar residues" evidence="5">
    <location>
        <begin position="373"/>
        <end position="383"/>
    </location>
</feature>
<dbReference type="HOGENOM" id="CLU_398130_0_0_1"/>
<dbReference type="InterPro" id="IPR042778">
    <property type="entry name" value="ZCWPW1/ZCWPW2"/>
</dbReference>